<evidence type="ECO:0000256" key="5">
    <source>
        <dbReference type="ARBA" id="ARBA00023136"/>
    </source>
</evidence>
<dbReference type="KEGG" id="pya:PYCH_04250"/>
<name>F8AHB8_PYRYC</name>
<reference evidence="7 8" key="1">
    <citation type="journal article" date="2011" name="J. Bacteriol.">
        <title>Complete genome sequence of the obligate piezophilic hyperthermophilic archaeon Pyrococcus yayanosii CH1.</title>
        <authorList>
            <person name="Jun X."/>
            <person name="Lupeng L."/>
            <person name="Minjuan X."/>
            <person name="Oger P."/>
            <person name="Fengping W."/>
            <person name="Jebbar M."/>
            <person name="Xiang X."/>
        </authorList>
    </citation>
    <scope>NUCLEOTIDE SEQUENCE [LARGE SCALE GENOMIC DNA]</scope>
    <source>
        <strain evidence="8">CH1 / JCM 16557</strain>
    </source>
</reference>
<keyword evidence="3 6" id="KW-0812">Transmembrane</keyword>
<evidence type="ECO:0000256" key="6">
    <source>
        <dbReference type="SAM" id="Phobius"/>
    </source>
</evidence>
<dbReference type="GeneID" id="10837001"/>
<feature type="transmembrane region" description="Helical" evidence="6">
    <location>
        <begin position="57"/>
        <end position="77"/>
    </location>
</feature>
<dbReference type="Pfam" id="PF03788">
    <property type="entry name" value="LrgA"/>
    <property type="match status" value="1"/>
</dbReference>
<sequence length="114" mass="12175">MFRGLAIIFGFLFLGQLLEETFNLMAPGSVIGMLFLLLALLTGLVKLEHVEREAEFLVRNMSIMFIPPGVGIIAYAGLLKGNIVPVSLALVGSFLLTLSLTGKLVELVRGGGNA</sequence>
<evidence type="ECO:0000256" key="1">
    <source>
        <dbReference type="ARBA" id="ARBA00004651"/>
    </source>
</evidence>
<keyword evidence="8" id="KW-1185">Reference proteome</keyword>
<dbReference type="InterPro" id="IPR005538">
    <property type="entry name" value="LrgA/CidA"/>
</dbReference>
<dbReference type="AlphaFoldDB" id="F8AHB8"/>
<dbReference type="Proteomes" id="UP000008386">
    <property type="component" value="Chromosome"/>
</dbReference>
<proteinExistence type="predicted"/>
<comment type="subcellular location">
    <subcellularLocation>
        <location evidence="1">Cell membrane</location>
        <topology evidence="1">Multi-pass membrane protein</topology>
    </subcellularLocation>
</comment>
<evidence type="ECO:0000313" key="7">
    <source>
        <dbReference type="EMBL" id="AEH24115.1"/>
    </source>
</evidence>
<dbReference type="STRING" id="529709.PYCH_04250"/>
<dbReference type="EMBL" id="CP002779">
    <property type="protein sequence ID" value="AEH24115.1"/>
    <property type="molecule type" value="Genomic_DNA"/>
</dbReference>
<dbReference type="RefSeq" id="WP_013905172.1">
    <property type="nucleotide sequence ID" value="NC_015680.1"/>
</dbReference>
<gene>
    <name evidence="7" type="ordered locus">PYCH_04250</name>
</gene>
<keyword evidence="2" id="KW-1003">Cell membrane</keyword>
<dbReference type="GO" id="GO:0005886">
    <property type="term" value="C:plasma membrane"/>
    <property type="evidence" value="ECO:0007669"/>
    <property type="project" value="UniProtKB-SubCell"/>
</dbReference>
<evidence type="ECO:0000313" key="8">
    <source>
        <dbReference type="Proteomes" id="UP000008386"/>
    </source>
</evidence>
<feature type="transmembrane region" description="Helical" evidence="6">
    <location>
        <begin position="28"/>
        <end position="45"/>
    </location>
</feature>
<evidence type="ECO:0000256" key="3">
    <source>
        <dbReference type="ARBA" id="ARBA00022692"/>
    </source>
</evidence>
<evidence type="ECO:0000256" key="2">
    <source>
        <dbReference type="ARBA" id="ARBA00022475"/>
    </source>
</evidence>
<accession>F8AHB8</accession>
<evidence type="ECO:0000256" key="4">
    <source>
        <dbReference type="ARBA" id="ARBA00022989"/>
    </source>
</evidence>
<keyword evidence="4 6" id="KW-1133">Transmembrane helix</keyword>
<feature type="transmembrane region" description="Helical" evidence="6">
    <location>
        <begin position="83"/>
        <end position="101"/>
    </location>
</feature>
<protein>
    <submittedName>
        <fullName evidence="7">LrgA</fullName>
    </submittedName>
</protein>
<dbReference type="HOGENOM" id="CLU_113736_4_3_2"/>
<organism evidence="7 8">
    <name type="scientific">Pyrococcus yayanosii (strain CH1 / JCM 16557)</name>
    <dbReference type="NCBI Taxonomy" id="529709"/>
    <lineage>
        <taxon>Archaea</taxon>
        <taxon>Methanobacteriati</taxon>
        <taxon>Methanobacteriota</taxon>
        <taxon>Thermococci</taxon>
        <taxon>Thermococcales</taxon>
        <taxon>Thermococcaceae</taxon>
        <taxon>Pyrococcus</taxon>
    </lineage>
</organism>
<dbReference type="eggNOG" id="arCOG03636">
    <property type="taxonomic scope" value="Archaea"/>
</dbReference>
<keyword evidence="5 6" id="KW-0472">Membrane</keyword>
<dbReference type="PANTHER" id="PTHR33931">
    <property type="entry name" value="HOLIN-LIKE PROTEIN CIDA-RELATED"/>
    <property type="match status" value="1"/>
</dbReference>
<dbReference type="PANTHER" id="PTHR33931:SF2">
    <property type="entry name" value="HOLIN-LIKE PROTEIN CIDA"/>
    <property type="match status" value="1"/>
</dbReference>